<keyword evidence="3" id="KW-1185">Reference proteome</keyword>
<dbReference type="OrthoDB" id="205546at2759"/>
<evidence type="ECO:0000313" key="3">
    <source>
        <dbReference type="Proteomes" id="UP000019335"/>
    </source>
</evidence>
<evidence type="ECO:0000256" key="1">
    <source>
        <dbReference type="SAM" id="Phobius"/>
    </source>
</evidence>
<feature type="transmembrane region" description="Helical" evidence="1">
    <location>
        <begin position="137"/>
        <end position="167"/>
    </location>
</feature>
<gene>
    <name evidence="2" type="ORF">Naga_100124g11</name>
</gene>
<dbReference type="PANTHER" id="PTHR36774">
    <property type="entry name" value="INSULIN-INDUCED PROTEIN"/>
    <property type="match status" value="1"/>
</dbReference>
<reference evidence="2 3" key="1">
    <citation type="journal article" date="2014" name="Mol. Plant">
        <title>Chromosome Scale Genome Assembly and Transcriptome Profiling of Nannochloropsis gaditana in Nitrogen Depletion.</title>
        <authorList>
            <person name="Corteggiani Carpinelli E."/>
            <person name="Telatin A."/>
            <person name="Vitulo N."/>
            <person name="Forcato C."/>
            <person name="D'Angelo M."/>
            <person name="Schiavon R."/>
            <person name="Vezzi A."/>
            <person name="Giacometti G.M."/>
            <person name="Morosinotto T."/>
            <person name="Valle G."/>
        </authorList>
    </citation>
    <scope>NUCLEOTIDE SEQUENCE [LARGE SCALE GENOMIC DNA]</scope>
    <source>
        <strain evidence="2 3">B-31</strain>
    </source>
</reference>
<keyword evidence="1" id="KW-1133">Transmembrane helix</keyword>
<organism evidence="2 3">
    <name type="scientific">Nannochloropsis gaditana</name>
    <dbReference type="NCBI Taxonomy" id="72520"/>
    <lineage>
        <taxon>Eukaryota</taxon>
        <taxon>Sar</taxon>
        <taxon>Stramenopiles</taxon>
        <taxon>Ochrophyta</taxon>
        <taxon>Eustigmatophyceae</taxon>
        <taxon>Eustigmatales</taxon>
        <taxon>Monodopsidaceae</taxon>
        <taxon>Nannochloropsis</taxon>
    </lineage>
</organism>
<keyword evidence="1" id="KW-0812">Transmembrane</keyword>
<name>W7UAA8_9STRA</name>
<evidence type="ECO:0000313" key="2">
    <source>
        <dbReference type="EMBL" id="EWM29706.1"/>
    </source>
</evidence>
<proteinExistence type="predicted"/>
<comment type="caution">
    <text evidence="2">The sequence shown here is derived from an EMBL/GenBank/DDBJ whole genome shotgun (WGS) entry which is preliminary data.</text>
</comment>
<dbReference type="PANTHER" id="PTHR36774:SF1">
    <property type="entry name" value="INSULIN-INDUCED PROTEIN"/>
    <property type="match status" value="1"/>
</dbReference>
<dbReference type="EMBL" id="AZIL01000119">
    <property type="protein sequence ID" value="EWM29706.1"/>
    <property type="molecule type" value="Genomic_DNA"/>
</dbReference>
<dbReference type="AlphaFoldDB" id="W7UAA8"/>
<feature type="transmembrane region" description="Helical" evidence="1">
    <location>
        <begin position="188"/>
        <end position="212"/>
    </location>
</feature>
<accession>W7UAA8</accession>
<dbReference type="Proteomes" id="UP000019335">
    <property type="component" value="Chromosome 2"/>
</dbReference>
<sequence length="304" mass="33265">MCTSTAVPLRVPRVFFILPTSYRAHPASPILHKCGPSTDYQMAPCISLSSYSHLSPARRSSGPTLSGRWAKAGCLHGSKTSREAQRTRPGDTKARPKPWFPFFALMGIESSILGPFLDDFHGRTGVLHYNDPLSVDIGQYHVLGTAAWVPLLFGLAGVIMSFLTVVMDEAFQTPCKKLQPAPPDVLKGISLFSFQYYISGVLAGVFLVNPVILNVSLLGLAVVCYLRFDRTWAGLTVGVLTSIFGPILELLLTTYTELYIYSSPDFYSVPSWIPWVYLCGGPAVCNLARAQWQALQDSTSGHEA</sequence>
<protein>
    <submittedName>
        <fullName evidence="2">Uncharacterized protein</fullName>
    </submittedName>
</protein>
<keyword evidence="1" id="KW-0472">Membrane</keyword>
<feature type="transmembrane region" description="Helical" evidence="1">
    <location>
        <begin position="232"/>
        <end position="252"/>
    </location>
</feature>